<dbReference type="NCBIfam" id="NF033817">
    <property type="entry name" value="Mplas_variab_LP"/>
    <property type="match status" value="1"/>
</dbReference>
<feature type="chain" id="PRO_5004154247" evidence="9">
    <location>
        <begin position="25"/>
        <end position="189"/>
    </location>
</feature>
<reference evidence="10 11" key="1">
    <citation type="journal article" date="2013" name="Genome Announc.">
        <title>Draft Genome Sequences of Mycoplasma auris and Mycoplasma yeatsii, Two Species of the Ear Canal of Caprinae.</title>
        <authorList>
            <person name="Dordet-Frisoni E."/>
            <person name="Baranowski E."/>
            <person name="Barre A."/>
            <person name="Blanchard A."/>
            <person name="Breton M."/>
            <person name="Couture C."/>
            <person name="Dupuy V."/>
            <person name="Gaurivaud P."/>
            <person name="Jacob D."/>
            <person name="Lemaitre C."/>
            <person name="Manso-Silvan L."/>
            <person name="Nikolski M."/>
            <person name="Nouvel L.X."/>
            <person name="Poumarat F."/>
            <person name="Sirand-Pugnet P."/>
            <person name="Thebault P."/>
            <person name="Theil S."/>
            <person name="Thiaucourt F."/>
            <person name="Citti C."/>
            <person name="Tardy F."/>
        </authorList>
    </citation>
    <scope>NUCLEOTIDE SEQUENCE [LARGE SCALE GENOMIC DNA]</scope>
    <source>
        <strain evidence="10 11">15026</strain>
    </source>
</reference>
<feature type="signal peptide" evidence="9">
    <location>
        <begin position="1"/>
        <end position="24"/>
    </location>
</feature>
<dbReference type="GO" id="GO:0005886">
    <property type="term" value="C:plasma membrane"/>
    <property type="evidence" value="ECO:0007669"/>
    <property type="project" value="UniProtKB-SubCell"/>
</dbReference>
<keyword evidence="6" id="KW-0564">Palmitate</keyword>
<evidence type="ECO:0000256" key="4">
    <source>
        <dbReference type="ARBA" id="ARBA00022737"/>
    </source>
</evidence>
<gene>
    <name evidence="10" type="ORF">MAU_4360</name>
</gene>
<keyword evidence="5" id="KW-0472">Membrane</keyword>
<evidence type="ECO:0000256" key="3">
    <source>
        <dbReference type="ARBA" id="ARBA00022729"/>
    </source>
</evidence>
<dbReference type="EMBL" id="AORI01000011">
    <property type="protein sequence ID" value="ENY68645.1"/>
    <property type="molecule type" value="Genomic_DNA"/>
</dbReference>
<evidence type="ECO:0000313" key="11">
    <source>
        <dbReference type="Proteomes" id="UP000013131"/>
    </source>
</evidence>
<evidence type="ECO:0000256" key="5">
    <source>
        <dbReference type="ARBA" id="ARBA00023136"/>
    </source>
</evidence>
<proteinExistence type="predicted"/>
<protein>
    <submittedName>
        <fullName evidence="10">Uncharacterized protein</fullName>
    </submittedName>
</protein>
<keyword evidence="7" id="KW-0449">Lipoprotein</keyword>
<comment type="caution">
    <text evidence="10">The sequence shown here is derived from an EMBL/GenBank/DDBJ whole genome shotgun (WGS) entry which is preliminary data.</text>
</comment>
<sequence>MKKINKFLLALGSISSLASMPLIAANCGGTKNENKNPSESNTTSEKQLDKETKDKFKDALTTFVFKLTYKENNKVTLDDKKQDPNWKAFKEDFDKGIEELKTKGDFEEYKKGIIEETEEALSAVYHLSKEKDGNYVLNVPNDEEKKKIKDYKEPEHKQVEELTKKFEADLKKQLEEVDKIFAPVLEALK</sequence>
<evidence type="ECO:0000256" key="1">
    <source>
        <dbReference type="ARBA" id="ARBA00004193"/>
    </source>
</evidence>
<feature type="compositionally biased region" description="Polar residues" evidence="8">
    <location>
        <begin position="29"/>
        <end position="45"/>
    </location>
</feature>
<evidence type="ECO:0000256" key="8">
    <source>
        <dbReference type="SAM" id="MobiDB-lite"/>
    </source>
</evidence>
<comment type="subcellular location">
    <subcellularLocation>
        <location evidence="1">Cell membrane</location>
        <topology evidence="1">Lipid-anchor</topology>
    </subcellularLocation>
</comment>
<dbReference type="Proteomes" id="UP000013131">
    <property type="component" value="Unassembled WGS sequence"/>
</dbReference>
<keyword evidence="3 9" id="KW-0732">Signal</keyword>
<evidence type="ECO:0000313" key="10">
    <source>
        <dbReference type="EMBL" id="ENY68645.1"/>
    </source>
</evidence>
<evidence type="ECO:0000256" key="9">
    <source>
        <dbReference type="SAM" id="SignalP"/>
    </source>
</evidence>
<keyword evidence="11" id="KW-1185">Reference proteome</keyword>
<evidence type="ECO:0000256" key="2">
    <source>
        <dbReference type="ARBA" id="ARBA00022475"/>
    </source>
</evidence>
<dbReference type="OrthoDB" id="398306at2"/>
<dbReference type="InterPro" id="IPR049890">
    <property type="entry name" value="VlpA-F-like_signal"/>
</dbReference>
<evidence type="ECO:0000256" key="7">
    <source>
        <dbReference type="ARBA" id="ARBA00023288"/>
    </source>
</evidence>
<feature type="region of interest" description="Disordered" evidence="8">
    <location>
        <begin position="26"/>
        <end position="52"/>
    </location>
</feature>
<keyword evidence="4" id="KW-0677">Repeat</keyword>
<dbReference type="AlphaFoldDB" id="N9TRD6"/>
<keyword evidence="2" id="KW-1003">Cell membrane</keyword>
<evidence type="ECO:0000256" key="6">
    <source>
        <dbReference type="ARBA" id="ARBA00023139"/>
    </source>
</evidence>
<organism evidence="10 11">
    <name type="scientific">Metamycoplasma auris 15026</name>
    <dbReference type="NCBI Taxonomy" id="1188233"/>
    <lineage>
        <taxon>Bacteria</taxon>
        <taxon>Bacillati</taxon>
        <taxon>Mycoplasmatota</taxon>
        <taxon>Mycoplasmoidales</taxon>
        <taxon>Metamycoplasmataceae</taxon>
        <taxon>Metamycoplasma</taxon>
    </lineage>
</organism>
<dbReference type="RefSeq" id="WP_004424787.1">
    <property type="nucleotide sequence ID" value="NZ_AORI01000011.1"/>
</dbReference>
<accession>N9TRD6</accession>
<dbReference type="PATRIC" id="fig|1188233.3.peg.422"/>
<name>N9TRD6_9BACT</name>